<sequence>MTCNVIWLRQALAEYQDRLNNVLCVTAAEIPELEYRRANGQYIPKAQFMAFDGTKYVVVDNRRGQFEKEAKETLHDCMTWLLA</sequence>
<accession>A0ABV1CYQ6</accession>
<keyword evidence="2" id="KW-1185">Reference proteome</keyword>
<evidence type="ECO:0000313" key="2">
    <source>
        <dbReference type="Proteomes" id="UP001433088"/>
    </source>
</evidence>
<evidence type="ECO:0000313" key="1">
    <source>
        <dbReference type="EMBL" id="MEQ2423264.1"/>
    </source>
</evidence>
<reference evidence="1 2" key="1">
    <citation type="submission" date="2024-03" db="EMBL/GenBank/DDBJ databases">
        <title>Human intestinal bacterial collection.</title>
        <authorList>
            <person name="Pauvert C."/>
            <person name="Hitch T.C.A."/>
            <person name="Clavel T."/>
        </authorList>
    </citation>
    <scope>NUCLEOTIDE SEQUENCE [LARGE SCALE GENOMIC DNA]</scope>
    <source>
        <strain evidence="1 2">CLA-AA-H81</strain>
    </source>
</reference>
<name>A0ABV1CYQ6_9FIRM</name>
<dbReference type="RefSeq" id="WP_349174080.1">
    <property type="nucleotide sequence ID" value="NZ_JBBMEU010000113.1"/>
</dbReference>
<gene>
    <name evidence="1" type="ORF">WMO23_11065</name>
</gene>
<protein>
    <submittedName>
        <fullName evidence="1">Uncharacterized protein</fullName>
    </submittedName>
</protein>
<organism evidence="1 2">
    <name type="scientific">Megasphaera intestinihominis</name>
    <dbReference type="NCBI Taxonomy" id="3133159"/>
    <lineage>
        <taxon>Bacteria</taxon>
        <taxon>Bacillati</taxon>
        <taxon>Bacillota</taxon>
        <taxon>Negativicutes</taxon>
        <taxon>Veillonellales</taxon>
        <taxon>Veillonellaceae</taxon>
        <taxon>Megasphaera</taxon>
    </lineage>
</organism>
<comment type="caution">
    <text evidence="1">The sequence shown here is derived from an EMBL/GenBank/DDBJ whole genome shotgun (WGS) entry which is preliminary data.</text>
</comment>
<proteinExistence type="predicted"/>
<dbReference type="EMBL" id="JBBMEU010000113">
    <property type="protein sequence ID" value="MEQ2423264.1"/>
    <property type="molecule type" value="Genomic_DNA"/>
</dbReference>
<dbReference type="Proteomes" id="UP001433088">
    <property type="component" value="Unassembled WGS sequence"/>
</dbReference>